<name>A0A644X4B3_9ZZZZ</name>
<organism evidence="1">
    <name type="scientific">bioreactor metagenome</name>
    <dbReference type="NCBI Taxonomy" id="1076179"/>
    <lineage>
        <taxon>unclassified sequences</taxon>
        <taxon>metagenomes</taxon>
        <taxon>ecological metagenomes</taxon>
    </lineage>
</organism>
<dbReference type="EMBL" id="VSSQ01001720">
    <property type="protein sequence ID" value="MPM10638.1"/>
    <property type="molecule type" value="Genomic_DNA"/>
</dbReference>
<accession>A0A644X4B3</accession>
<protein>
    <recommendedName>
        <fullName evidence="2">Ribbon-helix-helix protein CopG domain-containing protein</fullName>
    </recommendedName>
</protein>
<comment type="caution">
    <text evidence="1">The sequence shown here is derived from an EMBL/GenBank/DDBJ whole genome shotgun (WGS) entry which is preliminary data.</text>
</comment>
<gene>
    <name evidence="1" type="ORF">SDC9_56971</name>
</gene>
<proteinExistence type="predicted"/>
<sequence>MSPRTGRPKAEVVRNLKVDTRLSEQEMKKLDYCCESLGLKRADVIRKGIDKVYDELKTNEN</sequence>
<dbReference type="AlphaFoldDB" id="A0A644X4B3"/>
<reference evidence="1" key="1">
    <citation type="submission" date="2019-08" db="EMBL/GenBank/DDBJ databases">
        <authorList>
            <person name="Kucharzyk K."/>
            <person name="Murdoch R.W."/>
            <person name="Higgins S."/>
            <person name="Loffler F."/>
        </authorList>
    </citation>
    <scope>NUCLEOTIDE SEQUENCE</scope>
</reference>
<evidence type="ECO:0008006" key="2">
    <source>
        <dbReference type="Google" id="ProtNLM"/>
    </source>
</evidence>
<evidence type="ECO:0000313" key="1">
    <source>
        <dbReference type="EMBL" id="MPM10638.1"/>
    </source>
</evidence>